<keyword evidence="1" id="KW-0472">Membrane</keyword>
<organism evidence="2 3">
    <name type="scientific">Perspicuibacillus lycopersici</name>
    <dbReference type="NCBI Taxonomy" id="1325689"/>
    <lineage>
        <taxon>Bacteria</taxon>
        <taxon>Bacillati</taxon>
        <taxon>Bacillota</taxon>
        <taxon>Bacilli</taxon>
        <taxon>Bacillales</taxon>
        <taxon>Bacillaceae</taxon>
        <taxon>Perspicuibacillus</taxon>
    </lineage>
</organism>
<dbReference type="InterPro" id="IPR024164">
    <property type="entry name" value="KinB-signalling_activ"/>
</dbReference>
<dbReference type="GO" id="GO:0045881">
    <property type="term" value="P:positive regulation of sporulation resulting in formation of a cellular spore"/>
    <property type="evidence" value="ECO:0007669"/>
    <property type="project" value="InterPro"/>
</dbReference>
<keyword evidence="1" id="KW-1133">Transmembrane helix</keyword>
<dbReference type="SMART" id="SM01251">
    <property type="entry name" value="KbaA"/>
    <property type="match status" value="1"/>
</dbReference>
<feature type="transmembrane region" description="Helical" evidence="1">
    <location>
        <begin position="9"/>
        <end position="28"/>
    </location>
</feature>
<accession>A0AAE3LU39</accession>
<proteinExistence type="predicted"/>
<evidence type="ECO:0000256" key="1">
    <source>
        <dbReference type="SAM" id="Phobius"/>
    </source>
</evidence>
<dbReference type="RefSeq" id="WP_263074502.1">
    <property type="nucleotide sequence ID" value="NZ_JAOUSF010000007.1"/>
</dbReference>
<dbReference type="Pfam" id="PF14089">
    <property type="entry name" value="KbaA"/>
    <property type="match status" value="1"/>
</dbReference>
<keyword evidence="1" id="KW-0812">Transmembrane</keyword>
<gene>
    <name evidence="2" type="ORF">OEV98_16745</name>
</gene>
<sequence length="213" mass="24348">MNIRNWVKFYLKTLIIAGIATVIIGFAIEWDKYKSIFVAMDVLEIGLVALWLVGIGFIFGTLSQMGYFAYLTVHRIGLGLFRSLWNAVQLVITAFVLFDLVYLRYNAFAQDGDSVLPYILVALLILLISLVISYLKSQQSTKDTFVPALFFMVVVTTLEWVPVLRANEESWLHLMLYPLLICNAYQLLALPKYIEQSQKERLALKAKKELVVK</sequence>
<dbReference type="PIRSF" id="PIRSF029886">
    <property type="entry name" value="KBAA"/>
    <property type="match status" value="1"/>
</dbReference>
<evidence type="ECO:0000313" key="2">
    <source>
        <dbReference type="EMBL" id="MCU9615178.1"/>
    </source>
</evidence>
<feature type="transmembrane region" description="Helical" evidence="1">
    <location>
        <begin position="144"/>
        <end position="164"/>
    </location>
</feature>
<dbReference type="AlphaFoldDB" id="A0AAE3LU39"/>
<dbReference type="EMBL" id="JAOUSF010000007">
    <property type="protein sequence ID" value="MCU9615178.1"/>
    <property type="molecule type" value="Genomic_DNA"/>
</dbReference>
<keyword evidence="3" id="KW-1185">Reference proteome</keyword>
<dbReference type="Proteomes" id="UP001209318">
    <property type="component" value="Unassembled WGS sequence"/>
</dbReference>
<comment type="caution">
    <text evidence="2">The sequence shown here is derived from an EMBL/GenBank/DDBJ whole genome shotgun (WGS) entry which is preliminary data.</text>
</comment>
<feature type="transmembrane region" description="Helical" evidence="1">
    <location>
        <begin position="170"/>
        <end position="190"/>
    </location>
</feature>
<reference evidence="2" key="1">
    <citation type="submission" date="2022-10" db="EMBL/GenBank/DDBJ databases">
        <title>Description of Fervidibacillus gen. nov. in the family Fervidibacillaceae fam. nov. with two species, Fervidibacillus albus sp. nov., and Fervidibacillus halotolerans sp. nov., isolated from tidal flat sediments.</title>
        <authorList>
            <person name="Kwon K.K."/>
            <person name="Yang S.-H."/>
        </authorList>
    </citation>
    <scope>NUCLEOTIDE SEQUENCE</scope>
    <source>
        <strain evidence="2">JCM 19140</strain>
    </source>
</reference>
<feature type="transmembrane region" description="Helical" evidence="1">
    <location>
        <begin position="83"/>
        <end position="103"/>
    </location>
</feature>
<feature type="transmembrane region" description="Helical" evidence="1">
    <location>
        <begin position="115"/>
        <end position="135"/>
    </location>
</feature>
<feature type="transmembrane region" description="Helical" evidence="1">
    <location>
        <begin position="48"/>
        <end position="71"/>
    </location>
</feature>
<protein>
    <submittedName>
        <fullName evidence="2">KinB-signaling pathway activation protein</fullName>
    </submittedName>
</protein>
<name>A0AAE3LU39_9BACI</name>
<evidence type="ECO:0000313" key="3">
    <source>
        <dbReference type="Proteomes" id="UP001209318"/>
    </source>
</evidence>